<sequence>MKKIGYTTKEKATEKIELGKDKVQESFFPIFNSDKADTENNKKRLREFLGLEITPDIKNIYCFDDIIGIDSDYMFSFNCDAETSEKIIQKHHLEKDEHSESAFGLQHNFSWWNKEEIAKLDLYSWNKNHQYFKYYWYDEKNKKSYYFEFTM</sequence>
<evidence type="ECO:0000313" key="1">
    <source>
        <dbReference type="EMBL" id="ORL47037.1"/>
    </source>
</evidence>
<name>A0A1Y1T7J9_9FLAO</name>
<reference evidence="1 2" key="1">
    <citation type="submission" date="2013-04" db="EMBL/GenBank/DDBJ databases">
        <title>Zunongwangia sp. 22II14-10F7 Genome Sequencing.</title>
        <authorList>
            <person name="Lai Q."/>
            <person name="Shao Z."/>
        </authorList>
    </citation>
    <scope>NUCLEOTIDE SEQUENCE [LARGE SCALE GENOMIC DNA]</scope>
    <source>
        <strain evidence="1 2">22II14-10F7</strain>
    </source>
</reference>
<proteinExistence type="predicted"/>
<dbReference type="STRING" id="1185767.IIF7_03436"/>
<organism evidence="1 2">
    <name type="scientific">Zunongwangia atlantica 22II14-10F7</name>
    <dbReference type="NCBI Taxonomy" id="1185767"/>
    <lineage>
        <taxon>Bacteria</taxon>
        <taxon>Pseudomonadati</taxon>
        <taxon>Bacteroidota</taxon>
        <taxon>Flavobacteriia</taxon>
        <taxon>Flavobacteriales</taxon>
        <taxon>Flavobacteriaceae</taxon>
        <taxon>Zunongwangia</taxon>
    </lineage>
</organism>
<dbReference type="RefSeq" id="WP_245801502.1">
    <property type="nucleotide sequence ID" value="NZ_ARYN01000002.1"/>
</dbReference>
<keyword evidence="2" id="KW-1185">Reference proteome</keyword>
<dbReference type="AlphaFoldDB" id="A0A1Y1T7J9"/>
<comment type="caution">
    <text evidence="1">The sequence shown here is derived from an EMBL/GenBank/DDBJ whole genome shotgun (WGS) entry which is preliminary data.</text>
</comment>
<gene>
    <name evidence="1" type="ORF">IIF7_03436</name>
</gene>
<dbReference type="Proteomes" id="UP000192746">
    <property type="component" value="Unassembled WGS sequence"/>
</dbReference>
<protein>
    <submittedName>
        <fullName evidence="1">Uncharacterized protein</fullName>
    </submittedName>
</protein>
<dbReference type="EMBL" id="ARYN01000002">
    <property type="protein sequence ID" value="ORL47037.1"/>
    <property type="molecule type" value="Genomic_DNA"/>
</dbReference>
<evidence type="ECO:0000313" key="2">
    <source>
        <dbReference type="Proteomes" id="UP000192746"/>
    </source>
</evidence>
<accession>A0A1Y1T7J9</accession>